<organism evidence="2 3">
    <name type="scientific">Edaphobacter aggregans</name>
    <dbReference type="NCBI Taxonomy" id="570835"/>
    <lineage>
        <taxon>Bacteria</taxon>
        <taxon>Pseudomonadati</taxon>
        <taxon>Acidobacteriota</taxon>
        <taxon>Terriglobia</taxon>
        <taxon>Terriglobales</taxon>
        <taxon>Acidobacteriaceae</taxon>
        <taxon>Edaphobacter</taxon>
    </lineage>
</organism>
<keyword evidence="1" id="KW-0472">Membrane</keyword>
<sequence length="137" mass="14919">MNYSRIVFASLVATVAYFIYGFAIFGAVPAMKSEFMKYPHVYRSHDGIMKVMPYGMVAILISIVVVAVLYAKIYPAGGGIASGVYLGALIGIFSVCTFVIHNYVNLNIGITLTLYQGIAYFVQWVIVGAAIGLIYKP</sequence>
<proteinExistence type="predicted"/>
<name>A0A3R9NXH9_9BACT</name>
<feature type="transmembrane region" description="Helical" evidence="1">
    <location>
        <begin position="6"/>
        <end position="30"/>
    </location>
</feature>
<evidence type="ECO:0008006" key="4">
    <source>
        <dbReference type="Google" id="ProtNLM"/>
    </source>
</evidence>
<feature type="transmembrane region" description="Helical" evidence="1">
    <location>
        <begin position="79"/>
        <end position="100"/>
    </location>
</feature>
<comment type="caution">
    <text evidence="2">The sequence shown here is derived from an EMBL/GenBank/DDBJ whole genome shotgun (WGS) entry which is preliminary data.</text>
</comment>
<reference evidence="2 3" key="1">
    <citation type="submission" date="2018-12" db="EMBL/GenBank/DDBJ databases">
        <title>Sequencing of bacterial isolates from soil warming experiment in Harvard Forest, Massachusetts, USA.</title>
        <authorList>
            <person name="Deangelis K."/>
        </authorList>
    </citation>
    <scope>NUCLEOTIDE SEQUENCE [LARGE SCALE GENOMIC DNA]</scope>
    <source>
        <strain evidence="2 3">EB153</strain>
    </source>
</reference>
<feature type="transmembrane region" description="Helical" evidence="1">
    <location>
        <begin position="112"/>
        <end position="135"/>
    </location>
</feature>
<dbReference type="AlphaFoldDB" id="A0A3R9NXH9"/>
<evidence type="ECO:0000313" key="2">
    <source>
        <dbReference type="EMBL" id="RSL16009.1"/>
    </source>
</evidence>
<evidence type="ECO:0000313" key="3">
    <source>
        <dbReference type="Proteomes" id="UP000269669"/>
    </source>
</evidence>
<gene>
    <name evidence="2" type="ORF">EDE15_1516</name>
</gene>
<keyword evidence="3" id="KW-1185">Reference proteome</keyword>
<accession>A0A3R9NXH9</accession>
<dbReference type="EMBL" id="RSDW01000001">
    <property type="protein sequence ID" value="RSL16009.1"/>
    <property type="molecule type" value="Genomic_DNA"/>
</dbReference>
<evidence type="ECO:0000256" key="1">
    <source>
        <dbReference type="SAM" id="Phobius"/>
    </source>
</evidence>
<keyword evidence="1" id="KW-1133">Transmembrane helix</keyword>
<dbReference type="RefSeq" id="WP_125484680.1">
    <property type="nucleotide sequence ID" value="NZ_RSDW01000001.1"/>
</dbReference>
<protein>
    <recommendedName>
        <fullName evidence="4">DUF1761 family protein</fullName>
    </recommendedName>
</protein>
<dbReference type="Proteomes" id="UP000269669">
    <property type="component" value="Unassembled WGS sequence"/>
</dbReference>
<keyword evidence="1" id="KW-0812">Transmembrane</keyword>
<dbReference type="OrthoDB" id="120050at2"/>
<feature type="transmembrane region" description="Helical" evidence="1">
    <location>
        <begin position="51"/>
        <end position="73"/>
    </location>
</feature>